<dbReference type="InterPro" id="IPR057465">
    <property type="entry name" value="CERK_PH"/>
</dbReference>
<protein>
    <recommendedName>
        <fullName evidence="2">DAGKc domain-containing protein</fullName>
    </recommendedName>
</protein>
<dbReference type="PANTHER" id="PTHR12358">
    <property type="entry name" value="SPHINGOSINE KINASE"/>
    <property type="match status" value="1"/>
</dbReference>
<feature type="domain" description="DAGKc" evidence="2">
    <location>
        <begin position="118"/>
        <end position="268"/>
    </location>
</feature>
<dbReference type="GO" id="GO:0006672">
    <property type="term" value="P:ceramide metabolic process"/>
    <property type="evidence" value="ECO:0007669"/>
    <property type="project" value="TreeGrafter"/>
</dbReference>
<gene>
    <name evidence="3" type="ORF">DSTB1V02_LOCUS1916</name>
</gene>
<dbReference type="Gene3D" id="2.60.200.40">
    <property type="match status" value="1"/>
</dbReference>
<dbReference type="Pfam" id="PF19280">
    <property type="entry name" value="CERK_C"/>
    <property type="match status" value="1"/>
</dbReference>
<dbReference type="InterPro" id="IPR017438">
    <property type="entry name" value="ATP-NAD_kinase_N"/>
</dbReference>
<organism evidence="3">
    <name type="scientific">Darwinula stevensoni</name>
    <dbReference type="NCBI Taxonomy" id="69355"/>
    <lineage>
        <taxon>Eukaryota</taxon>
        <taxon>Metazoa</taxon>
        <taxon>Ecdysozoa</taxon>
        <taxon>Arthropoda</taxon>
        <taxon>Crustacea</taxon>
        <taxon>Oligostraca</taxon>
        <taxon>Ostracoda</taxon>
        <taxon>Podocopa</taxon>
        <taxon>Podocopida</taxon>
        <taxon>Darwinulocopina</taxon>
        <taxon>Darwinuloidea</taxon>
        <taxon>Darwinulidae</taxon>
        <taxon>Darwinula</taxon>
    </lineage>
</organism>
<dbReference type="SMART" id="SM00046">
    <property type="entry name" value="DAGKc"/>
    <property type="match status" value="1"/>
</dbReference>
<dbReference type="Gene3D" id="3.40.50.10330">
    <property type="entry name" value="Probable inorganic polyphosphate/atp-NAD kinase, domain 1"/>
    <property type="match status" value="1"/>
</dbReference>
<dbReference type="EMBL" id="LR899714">
    <property type="protein sequence ID" value="CAD7241940.1"/>
    <property type="molecule type" value="Genomic_DNA"/>
</dbReference>
<sequence length="540" mass="59218">MRGRNRIPVSEILGVKREPSLDAENPESLETSSFGSINKGDGLEASSTDLLGSSAHTSNSTSSAPKCNVKDFAVRVYYAQRSWKHRWKLCHVTFRSTDQALVSVFYHAIRQAIAAEENRPKNLLIFINPYGGKKQAKKIFEKHFSPLLHISGIQYEAIETTRARHAYDHLQTCDLEDCDGIVAVGGDGMFSEILNGILIRTAREGKINLNDASIEPLSPKIRLGMVPAGSSNALSQASNGTLDPLSAVIHIILGDRLALDVCAVRKGGLLLQAAVTFMGYGFVGDVLSVSEQLRCLGPTRYLVAGAKVLFTHRSYKGEVWYRGGPPVPFDPLSSPPCLTGCTVCKASHLKATLRQQSLPQSASSFISPVSSNQGDLGEWKCMSGRFLQVGLCVSTCDNMHSPGGLSPRAHFGDGHMDLLLVKKTSFFNYIRFLLRLHFSAGSQYQMSFASLRRVQEMKYIPREDPNQTHSIWNCDGEIQADPALNFRIHCQLVEIFSRGIEDFPRDPPSCFAAFFSPLKSPPVLPLSFSSSPSSPSGHII</sequence>
<evidence type="ECO:0000256" key="1">
    <source>
        <dbReference type="SAM" id="MobiDB-lite"/>
    </source>
</evidence>
<dbReference type="PROSITE" id="PS50146">
    <property type="entry name" value="DAGK"/>
    <property type="match status" value="1"/>
</dbReference>
<dbReference type="OrthoDB" id="530923at2759"/>
<dbReference type="SUPFAM" id="SSF111331">
    <property type="entry name" value="NAD kinase/diacylglycerol kinase-like"/>
    <property type="match status" value="1"/>
</dbReference>
<name>A0A7R8X6J5_9CRUS</name>
<proteinExistence type="predicted"/>
<feature type="region of interest" description="Disordered" evidence="1">
    <location>
        <begin position="15"/>
        <end position="38"/>
    </location>
</feature>
<evidence type="ECO:0000313" key="4">
    <source>
        <dbReference type="Proteomes" id="UP000677054"/>
    </source>
</evidence>
<dbReference type="GO" id="GO:0016020">
    <property type="term" value="C:membrane"/>
    <property type="evidence" value="ECO:0007669"/>
    <property type="project" value="GOC"/>
</dbReference>
<reference evidence="3" key="1">
    <citation type="submission" date="2020-11" db="EMBL/GenBank/DDBJ databases">
        <authorList>
            <person name="Tran Van P."/>
        </authorList>
    </citation>
    <scope>NUCLEOTIDE SEQUENCE</scope>
</reference>
<dbReference type="InterPro" id="IPR016064">
    <property type="entry name" value="NAD/diacylglycerol_kinase_sf"/>
</dbReference>
<dbReference type="InterPro" id="IPR045363">
    <property type="entry name" value="CERK_C"/>
</dbReference>
<dbReference type="Proteomes" id="UP000677054">
    <property type="component" value="Unassembled WGS sequence"/>
</dbReference>
<keyword evidence="4" id="KW-1185">Reference proteome</keyword>
<dbReference type="InterPro" id="IPR050187">
    <property type="entry name" value="Lipid_Phosphate_FormReg"/>
</dbReference>
<dbReference type="Pfam" id="PF00781">
    <property type="entry name" value="DAGK_cat"/>
    <property type="match status" value="1"/>
</dbReference>
<evidence type="ECO:0000313" key="3">
    <source>
        <dbReference type="EMBL" id="CAD7241940.1"/>
    </source>
</evidence>
<dbReference type="AlphaFoldDB" id="A0A7R8X6J5"/>
<dbReference type="InterPro" id="IPR001206">
    <property type="entry name" value="Diacylglycerol_kinase_cat_dom"/>
</dbReference>
<accession>A0A7R8X6J5</accession>
<dbReference type="Pfam" id="PF25382">
    <property type="entry name" value="PH_CERK"/>
    <property type="match status" value="1"/>
</dbReference>
<evidence type="ECO:0000259" key="2">
    <source>
        <dbReference type="PROSITE" id="PS50146"/>
    </source>
</evidence>
<dbReference type="GO" id="GO:0001729">
    <property type="term" value="F:ceramide kinase activity"/>
    <property type="evidence" value="ECO:0007669"/>
    <property type="project" value="TreeGrafter"/>
</dbReference>
<dbReference type="EMBL" id="CAJPEV010000197">
    <property type="protein sequence ID" value="CAG0882190.1"/>
    <property type="molecule type" value="Genomic_DNA"/>
</dbReference>
<dbReference type="PANTHER" id="PTHR12358:SF111">
    <property type="entry name" value="CERAMIDE KINASE, ISOFORM A"/>
    <property type="match status" value="1"/>
</dbReference>